<organism evidence="2">
    <name type="scientific">Vitrella brassicaformis</name>
    <dbReference type="NCBI Taxonomy" id="1169539"/>
    <lineage>
        <taxon>Eukaryota</taxon>
        <taxon>Sar</taxon>
        <taxon>Alveolata</taxon>
        <taxon>Colpodellida</taxon>
        <taxon>Vitrellaceae</taxon>
        <taxon>Vitrella</taxon>
    </lineage>
</organism>
<dbReference type="AlphaFoldDB" id="A0A6U4AYW5"/>
<dbReference type="EMBL" id="HBGB01007743">
    <property type="protein sequence ID" value="CAD9049330.1"/>
    <property type="molecule type" value="Transcribed_RNA"/>
</dbReference>
<evidence type="ECO:0000313" key="2">
    <source>
        <dbReference type="EMBL" id="CAD9049331.1"/>
    </source>
</evidence>
<sequence>MFSRSRGGVSILYTQKCSVLSSSTKTPMMVYGVDGVLMDPVCDLFSVFCETKLPTSSAKGVTFKGLNLARNTGQNIEALIRRVRRDWEHGVYDKYFNEVTGSQRHAMHEF</sequence>
<evidence type="ECO:0000313" key="1">
    <source>
        <dbReference type="EMBL" id="CAD9049330.1"/>
    </source>
</evidence>
<protein>
    <submittedName>
        <fullName evidence="2">Uncharacterized protein</fullName>
    </submittedName>
</protein>
<reference evidence="2" key="1">
    <citation type="submission" date="2021-01" db="EMBL/GenBank/DDBJ databases">
        <authorList>
            <person name="Corre E."/>
            <person name="Pelletier E."/>
            <person name="Niang G."/>
            <person name="Scheremetjew M."/>
            <person name="Finn R."/>
            <person name="Kale V."/>
            <person name="Holt S."/>
            <person name="Cochrane G."/>
            <person name="Meng A."/>
            <person name="Brown T."/>
            <person name="Cohen L."/>
        </authorList>
    </citation>
    <scope>NUCLEOTIDE SEQUENCE</scope>
    <source>
        <strain evidence="2">CCMP3346</strain>
    </source>
</reference>
<gene>
    <name evidence="1" type="ORF">VBRA1451_LOCUS4389</name>
    <name evidence="2" type="ORF">VBRA1451_LOCUS4390</name>
</gene>
<accession>A0A6U4AYW5</accession>
<name>A0A6U4AYW5_9ALVE</name>
<proteinExistence type="predicted"/>
<dbReference type="EMBL" id="HBGB01007744">
    <property type="protein sequence ID" value="CAD9049331.1"/>
    <property type="molecule type" value="Transcribed_RNA"/>
</dbReference>